<keyword evidence="4" id="KW-1185">Reference proteome</keyword>
<dbReference type="InterPro" id="IPR018389">
    <property type="entry name" value="DctP_fam"/>
</dbReference>
<evidence type="ECO:0000313" key="4">
    <source>
        <dbReference type="Proteomes" id="UP001172142"/>
    </source>
</evidence>
<accession>A0ABT8NAB8</accession>
<reference evidence="3 4" key="1">
    <citation type="submission" date="2023-07" db="EMBL/GenBank/DDBJ databases">
        <title>Novel species in genus Planococcus.</title>
        <authorList>
            <person name="Ning S."/>
        </authorList>
    </citation>
    <scope>NUCLEOTIDE SEQUENCE [LARGE SCALE GENOMIC DNA]</scope>
    <source>
        <strain evidence="3 4">N017</strain>
    </source>
</reference>
<protein>
    <submittedName>
        <fullName evidence="3">TRAP transporter substrate-binding protein DctP</fullName>
    </submittedName>
</protein>
<evidence type="ECO:0000256" key="1">
    <source>
        <dbReference type="ARBA" id="ARBA00022729"/>
    </source>
</evidence>
<dbReference type="Pfam" id="PF03480">
    <property type="entry name" value="DctP"/>
    <property type="match status" value="1"/>
</dbReference>
<dbReference type="Proteomes" id="UP001172142">
    <property type="component" value="Unassembled WGS sequence"/>
</dbReference>
<dbReference type="EMBL" id="JAUJWU010000001">
    <property type="protein sequence ID" value="MDN7244624.1"/>
    <property type="molecule type" value="Genomic_DNA"/>
</dbReference>
<feature type="signal peptide" evidence="2">
    <location>
        <begin position="1"/>
        <end position="21"/>
    </location>
</feature>
<comment type="caution">
    <text evidence="3">The sequence shown here is derived from an EMBL/GenBank/DDBJ whole genome shotgun (WGS) entry which is preliminary data.</text>
</comment>
<keyword evidence="1 2" id="KW-0732">Signal</keyword>
<feature type="chain" id="PRO_5045841720" evidence="2">
    <location>
        <begin position="22"/>
        <end position="353"/>
    </location>
</feature>
<dbReference type="PANTHER" id="PTHR33376">
    <property type="match status" value="1"/>
</dbReference>
<dbReference type="PANTHER" id="PTHR33376:SF15">
    <property type="entry name" value="BLL6794 PROTEIN"/>
    <property type="match status" value="1"/>
</dbReference>
<gene>
    <name evidence="3" type="primary">dctP</name>
    <name evidence="3" type="ORF">QWY13_03880</name>
</gene>
<dbReference type="PROSITE" id="PS51257">
    <property type="entry name" value="PROKAR_LIPOPROTEIN"/>
    <property type="match status" value="1"/>
</dbReference>
<dbReference type="NCBIfam" id="NF037995">
    <property type="entry name" value="TRAP_S1"/>
    <property type="match status" value="1"/>
</dbReference>
<dbReference type="InterPro" id="IPR038404">
    <property type="entry name" value="TRAP_DctP_sf"/>
</dbReference>
<name>A0ABT8NAB8_9BACL</name>
<dbReference type="Gene3D" id="3.40.190.170">
    <property type="entry name" value="Bacterial extracellular solute-binding protein, family 7"/>
    <property type="match status" value="1"/>
</dbReference>
<dbReference type="RefSeq" id="WP_301855070.1">
    <property type="nucleotide sequence ID" value="NZ_JAUJWU010000001.1"/>
</dbReference>
<evidence type="ECO:0000313" key="3">
    <source>
        <dbReference type="EMBL" id="MDN7244624.1"/>
    </source>
</evidence>
<evidence type="ECO:0000256" key="2">
    <source>
        <dbReference type="SAM" id="SignalP"/>
    </source>
</evidence>
<proteinExistence type="predicted"/>
<sequence>MKLAKGAKVALLLGMVFVLSACGVGRAANHDGVYELSFNIQVPSTHQFHKEVVEPWAKEVEEKTDGRVKVNIYNSGALGTLSTAYEDIQGAVYDIGYVSPSLHPDTELFPLSIGDLPFGLSAPSDSTKVLTPFIETYMADTLEDVVPIGVSATDSYQLYSKEPVETVEDVKNQKIIASGYQRVDLVGLWDAVPVTLGLEEIYTSLDRNTVNQATYTSIGAVGLKLFEVAPYMTKIDMGNTALFYLMNKRTFEALPADIQTLFEEELAPSLVKMNSDLYGGASAEAIKVYGDSVAEKDGRVIEPDEEALAEFKKPAKTVWEDWVEMANDKGFDGKEMMEFYKKSLIEAGLSLPY</sequence>
<organism evidence="3 4">
    <name type="scientific">Planococcus shenhongbingii</name>
    <dbReference type="NCBI Taxonomy" id="3058398"/>
    <lineage>
        <taxon>Bacteria</taxon>
        <taxon>Bacillati</taxon>
        <taxon>Bacillota</taxon>
        <taxon>Bacilli</taxon>
        <taxon>Bacillales</taxon>
        <taxon>Caryophanaceae</taxon>
        <taxon>Planococcus</taxon>
    </lineage>
</organism>